<feature type="chain" id="PRO_5042892652" description="Intradiol ring-cleavage dioxygenases domain-containing protein" evidence="2">
    <location>
        <begin position="23"/>
        <end position="381"/>
    </location>
</feature>
<evidence type="ECO:0000259" key="3">
    <source>
        <dbReference type="Pfam" id="PF00775"/>
    </source>
</evidence>
<name>A0AAN9UYL7_9PEZI</name>
<organism evidence="4 5">
    <name type="scientific">Diatrype stigma</name>
    <dbReference type="NCBI Taxonomy" id="117547"/>
    <lineage>
        <taxon>Eukaryota</taxon>
        <taxon>Fungi</taxon>
        <taxon>Dikarya</taxon>
        <taxon>Ascomycota</taxon>
        <taxon>Pezizomycotina</taxon>
        <taxon>Sordariomycetes</taxon>
        <taxon>Xylariomycetidae</taxon>
        <taxon>Xylariales</taxon>
        <taxon>Diatrypaceae</taxon>
        <taxon>Diatrype</taxon>
    </lineage>
</organism>
<evidence type="ECO:0000313" key="5">
    <source>
        <dbReference type="Proteomes" id="UP001320420"/>
    </source>
</evidence>
<dbReference type="SUPFAM" id="SSF49482">
    <property type="entry name" value="Aromatic compound dioxygenase"/>
    <property type="match status" value="1"/>
</dbReference>
<keyword evidence="5" id="KW-1185">Reference proteome</keyword>
<dbReference type="InterPro" id="IPR015889">
    <property type="entry name" value="Intradiol_dOase_core"/>
</dbReference>
<evidence type="ECO:0000256" key="1">
    <source>
        <dbReference type="SAM" id="MobiDB-lite"/>
    </source>
</evidence>
<gene>
    <name evidence="4" type="ORF">SLS62_002339</name>
</gene>
<reference evidence="4 5" key="1">
    <citation type="submission" date="2024-02" db="EMBL/GenBank/DDBJ databases">
        <title>De novo assembly and annotation of 12 fungi associated with fruit tree decline syndrome in Ontario, Canada.</title>
        <authorList>
            <person name="Sulman M."/>
            <person name="Ellouze W."/>
            <person name="Ilyukhin E."/>
        </authorList>
    </citation>
    <scope>NUCLEOTIDE SEQUENCE [LARGE SCALE GENOMIC DNA]</scope>
    <source>
        <strain evidence="4 5">M11/M66-122</strain>
    </source>
</reference>
<dbReference type="InterPro" id="IPR000627">
    <property type="entry name" value="Intradiol_dOase_C"/>
</dbReference>
<evidence type="ECO:0000313" key="4">
    <source>
        <dbReference type="EMBL" id="KAK7755727.1"/>
    </source>
</evidence>
<feature type="domain" description="Intradiol ring-cleavage dioxygenases" evidence="3">
    <location>
        <begin position="154"/>
        <end position="295"/>
    </location>
</feature>
<accession>A0AAN9UYL7</accession>
<feature type="compositionally biased region" description="Pro residues" evidence="1">
    <location>
        <begin position="360"/>
        <end position="373"/>
    </location>
</feature>
<dbReference type="Proteomes" id="UP001320420">
    <property type="component" value="Unassembled WGS sequence"/>
</dbReference>
<dbReference type="Gene3D" id="2.60.130.10">
    <property type="entry name" value="Aromatic compound dioxygenase"/>
    <property type="match status" value="1"/>
</dbReference>
<feature type="signal peptide" evidence="2">
    <location>
        <begin position="1"/>
        <end position="22"/>
    </location>
</feature>
<dbReference type="GO" id="GO:0008199">
    <property type="term" value="F:ferric iron binding"/>
    <property type="evidence" value="ECO:0007669"/>
    <property type="project" value="InterPro"/>
</dbReference>
<dbReference type="CDD" id="cd03457">
    <property type="entry name" value="intradiol_dioxygenase_like"/>
    <property type="match status" value="1"/>
</dbReference>
<dbReference type="PANTHER" id="PTHR34315">
    <property type="match status" value="1"/>
</dbReference>
<proteinExistence type="predicted"/>
<feature type="compositionally biased region" description="Gly residues" evidence="1">
    <location>
        <begin position="348"/>
        <end position="359"/>
    </location>
</feature>
<dbReference type="AlphaFoldDB" id="A0AAN9UYL7"/>
<evidence type="ECO:0000256" key="2">
    <source>
        <dbReference type="SAM" id="SignalP"/>
    </source>
</evidence>
<dbReference type="PANTHER" id="PTHR34315:SF1">
    <property type="entry name" value="INTRADIOL RING-CLEAVAGE DIOXYGENASES DOMAIN-CONTAINING PROTEIN-RELATED"/>
    <property type="match status" value="1"/>
</dbReference>
<dbReference type="GO" id="GO:0016702">
    <property type="term" value="F:oxidoreductase activity, acting on single donors with incorporation of molecular oxygen, incorporation of two atoms of oxygen"/>
    <property type="evidence" value="ECO:0007669"/>
    <property type="project" value="InterPro"/>
</dbReference>
<dbReference type="EMBL" id="JAKJXP020000011">
    <property type="protein sequence ID" value="KAK7755727.1"/>
    <property type="molecule type" value="Genomic_DNA"/>
</dbReference>
<keyword evidence="2" id="KW-0732">Signal</keyword>
<comment type="caution">
    <text evidence="4">The sequence shown here is derived from an EMBL/GenBank/DDBJ whole genome shotgun (WGS) entry which is preliminary data.</text>
</comment>
<feature type="region of interest" description="Disordered" evidence="1">
    <location>
        <begin position="348"/>
        <end position="381"/>
    </location>
</feature>
<protein>
    <recommendedName>
        <fullName evidence="3">Intradiol ring-cleavage dioxygenases domain-containing protein</fullName>
    </recommendedName>
</protein>
<sequence>MVNFRSIPALVAAATLANIAYAHPGEAPPTPEQLKREGQIAHAAHLKAARALQGCASNTDFVARRDRLTTRRAETAKALREKRGISHKPMFAKRDQAALEKWAAISHDQSELGYDLETPNDVIFAGNATCSLVEETTIGPYWVEGELLRADVTDGEDGVDTHLVVQFVDIADCSPVSDIIVDIWHASALGVYSGVSNSGGLNTTYFRGGQVTDADGVAEFDTKFPGHYQGRATHIHVLTVRDAEILPNQTWASGVATHIGQFFFDQDLISAVETVEPYTSNTQRLTTNLEDGIAADEATDEYDVFMDHALLGDAATDGLLAWIVVGIDSSANHTDAVRAAAHWYEGGGVDNGNGGGPGGPGGPPGGPGGPPPSNATSSAIP</sequence>
<dbReference type="Pfam" id="PF00775">
    <property type="entry name" value="Dioxygenase_C"/>
    <property type="match status" value="1"/>
</dbReference>